<dbReference type="Pfam" id="PF00635">
    <property type="entry name" value="Motile_Sperm"/>
    <property type="match status" value="1"/>
</dbReference>
<dbReference type="EMBL" id="OU963862">
    <property type="protein sequence ID" value="CAH0754142.1"/>
    <property type="molecule type" value="Genomic_DNA"/>
</dbReference>
<keyword evidence="3 5" id="KW-1133">Transmembrane helix</keyword>
<dbReference type="GO" id="GO:0005737">
    <property type="term" value="C:cytoplasm"/>
    <property type="evidence" value="ECO:0007669"/>
    <property type="project" value="TreeGrafter"/>
</dbReference>
<dbReference type="InterPro" id="IPR000535">
    <property type="entry name" value="MSP_dom"/>
</dbReference>
<evidence type="ECO:0000313" key="7">
    <source>
        <dbReference type="EMBL" id="CAH0754142.1"/>
    </source>
</evidence>
<name>A0A9P0C9K0_BEMTA</name>
<evidence type="ECO:0000256" key="4">
    <source>
        <dbReference type="ARBA" id="ARBA00023136"/>
    </source>
</evidence>
<keyword evidence="2 5" id="KW-0812">Transmembrane</keyword>
<dbReference type="AlphaFoldDB" id="A0A9P0C9K0"/>
<evidence type="ECO:0000259" key="6">
    <source>
        <dbReference type="PROSITE" id="PS50202"/>
    </source>
</evidence>
<proteinExistence type="predicted"/>
<dbReference type="GO" id="GO:0016020">
    <property type="term" value="C:membrane"/>
    <property type="evidence" value="ECO:0007669"/>
    <property type="project" value="UniProtKB-SubCell"/>
</dbReference>
<feature type="domain" description="MSP" evidence="6">
    <location>
        <begin position="1"/>
        <end position="129"/>
    </location>
</feature>
<organism evidence="7 8">
    <name type="scientific">Bemisia tabaci</name>
    <name type="common">Sweetpotato whitefly</name>
    <name type="synonym">Aleurodes tabaci</name>
    <dbReference type="NCBI Taxonomy" id="7038"/>
    <lineage>
        <taxon>Eukaryota</taxon>
        <taxon>Metazoa</taxon>
        <taxon>Ecdysozoa</taxon>
        <taxon>Arthropoda</taxon>
        <taxon>Hexapoda</taxon>
        <taxon>Insecta</taxon>
        <taxon>Pterygota</taxon>
        <taxon>Neoptera</taxon>
        <taxon>Paraneoptera</taxon>
        <taxon>Hemiptera</taxon>
        <taxon>Sternorrhyncha</taxon>
        <taxon>Aleyrodoidea</taxon>
        <taxon>Aleyrodidae</taxon>
        <taxon>Aleyrodinae</taxon>
        <taxon>Bemisia</taxon>
    </lineage>
</organism>
<dbReference type="Proteomes" id="UP001152759">
    <property type="component" value="Chromosome 1"/>
</dbReference>
<reference evidence="7" key="1">
    <citation type="submission" date="2021-12" db="EMBL/GenBank/DDBJ databases">
        <authorList>
            <person name="King R."/>
        </authorList>
    </citation>
    <scope>NUCLEOTIDE SEQUENCE</scope>
</reference>
<evidence type="ECO:0000256" key="3">
    <source>
        <dbReference type="ARBA" id="ARBA00022989"/>
    </source>
</evidence>
<feature type="transmembrane region" description="Helical" evidence="5">
    <location>
        <begin position="190"/>
        <end position="208"/>
    </location>
</feature>
<dbReference type="Gene3D" id="2.60.40.10">
    <property type="entry name" value="Immunoglobulins"/>
    <property type="match status" value="1"/>
</dbReference>
<gene>
    <name evidence="7" type="ORF">BEMITA_LOCUS1389</name>
</gene>
<evidence type="ECO:0000256" key="5">
    <source>
        <dbReference type="SAM" id="Phobius"/>
    </source>
</evidence>
<evidence type="ECO:0000313" key="8">
    <source>
        <dbReference type="Proteomes" id="UP001152759"/>
    </source>
</evidence>
<dbReference type="InterPro" id="IPR008962">
    <property type="entry name" value="PapD-like_sf"/>
</dbReference>
<dbReference type="SUPFAM" id="SSF49354">
    <property type="entry name" value="PapD-like"/>
    <property type="match status" value="1"/>
</dbReference>
<evidence type="ECO:0000256" key="2">
    <source>
        <dbReference type="ARBA" id="ARBA00022692"/>
    </source>
</evidence>
<dbReference type="PROSITE" id="PS50202">
    <property type="entry name" value="MSP"/>
    <property type="match status" value="1"/>
</dbReference>
<dbReference type="InterPro" id="IPR013783">
    <property type="entry name" value="Ig-like_fold"/>
</dbReference>
<keyword evidence="8" id="KW-1185">Reference proteome</keyword>
<feature type="transmembrane region" description="Helical" evidence="5">
    <location>
        <begin position="162"/>
        <end position="184"/>
    </location>
</feature>
<dbReference type="PANTHER" id="PTHR34441">
    <property type="entry name" value="MOTILE SPERM DOMAIN-CONTAINING PROTEIN 1"/>
    <property type="match status" value="1"/>
</dbReference>
<accession>A0A9P0C9K0</accession>
<sequence length="211" mass="23991">MQPRDGKVPFFVFPSSLTFYLEDRTSHKQILTLYNPYEFPIRFKVLCTRSKNYSVVDSEGLIKSLNRIDIVVRHNAPTIANCGVIDKFRIQMIDATTRQVIGKKDVIATLISEKQSNQINNGEIFKNIPLHTVSHRDSFSYRSMPEQSQALQYSSSTPNIEVILIAIACIIILLLPTEGLSFFPQLQISVNFKLICSYVLGLLTMVVLRPH</sequence>
<comment type="subcellular location">
    <subcellularLocation>
        <location evidence="1">Membrane</location>
        <topology evidence="1">Multi-pass membrane protein</topology>
    </subcellularLocation>
</comment>
<dbReference type="PANTHER" id="PTHR34441:SF1">
    <property type="entry name" value="MOTILE SPERM DOMAIN-CONTAINING 1"/>
    <property type="match status" value="1"/>
</dbReference>
<dbReference type="KEGG" id="btab:109043105"/>
<protein>
    <recommendedName>
        <fullName evidence="6">MSP domain-containing protein</fullName>
    </recommendedName>
</protein>
<evidence type="ECO:0000256" key="1">
    <source>
        <dbReference type="ARBA" id="ARBA00004141"/>
    </source>
</evidence>
<keyword evidence="4 5" id="KW-0472">Membrane</keyword>
<dbReference type="InterPro" id="IPR039283">
    <property type="entry name" value="MOSPD1/3"/>
</dbReference>